<feature type="compositionally biased region" description="Low complexity" evidence="1">
    <location>
        <begin position="56"/>
        <end position="65"/>
    </location>
</feature>
<feature type="region of interest" description="Disordered" evidence="1">
    <location>
        <begin position="21"/>
        <end position="123"/>
    </location>
</feature>
<name>A0AAV8VP09_9CUCU</name>
<protein>
    <recommendedName>
        <fullName evidence="4">DUF4806 domain-containing protein</fullName>
    </recommendedName>
</protein>
<reference evidence="2 3" key="1">
    <citation type="journal article" date="2023" name="Insect Mol. Biol.">
        <title>Genome sequencing provides insights into the evolution of gene families encoding plant cell wall-degrading enzymes in longhorned beetles.</title>
        <authorList>
            <person name="Shin N.R."/>
            <person name="Okamura Y."/>
            <person name="Kirsch R."/>
            <person name="Pauchet Y."/>
        </authorList>
    </citation>
    <scope>NUCLEOTIDE SEQUENCE [LARGE SCALE GENOMIC DNA]</scope>
    <source>
        <strain evidence="2">EAD_L_NR</strain>
    </source>
</reference>
<feature type="compositionally biased region" description="Polar residues" evidence="1">
    <location>
        <begin position="732"/>
        <end position="742"/>
    </location>
</feature>
<evidence type="ECO:0000313" key="3">
    <source>
        <dbReference type="Proteomes" id="UP001159042"/>
    </source>
</evidence>
<dbReference type="PANTHER" id="PTHR33053">
    <property type="entry name" value="PROTEIN, PUTATIVE-RELATED"/>
    <property type="match status" value="1"/>
</dbReference>
<dbReference type="Proteomes" id="UP001159042">
    <property type="component" value="Unassembled WGS sequence"/>
</dbReference>
<keyword evidence="3" id="KW-1185">Reference proteome</keyword>
<proteinExistence type="predicted"/>
<dbReference type="AlphaFoldDB" id="A0AAV8VP09"/>
<feature type="compositionally biased region" description="Basic and acidic residues" evidence="1">
    <location>
        <begin position="743"/>
        <end position="757"/>
    </location>
</feature>
<evidence type="ECO:0008006" key="4">
    <source>
        <dbReference type="Google" id="ProtNLM"/>
    </source>
</evidence>
<evidence type="ECO:0000313" key="2">
    <source>
        <dbReference type="EMBL" id="KAJ8915730.1"/>
    </source>
</evidence>
<dbReference type="PANTHER" id="PTHR33053:SF24">
    <property type="entry name" value="TRANSPOSASE DOMAIN-CONTAINING PROTEIN"/>
    <property type="match status" value="1"/>
</dbReference>
<sequence>MDASLAKRKLFNKFSQRFKRLKQSKRTNKPISDTSEIPFCHASTSRASTLDGFAEGSSGSSTSSTLHGQSHDTPQPFVFHQSDDSSDTDSSTLPPRNCDNLISPDPENSTKDPQWQPDNNQETAEVPALALSLTTWALKHNISQLALSDLLDILRKQNPELPEDARTLLKTPRNTGSLIKVIEPGVYYHFGLSSCLESLVTEFLKVSIPDSTVLEICVNIDGLPLSKSSGYQICGIYEGHEKPKSCNDFMSDFVQDIVELIDNGFLYNGTKYTVKIVAFICDVPAKSFLKCVKGHSGYMSCTKCDIEGIYVGNRICFPSLEGFHLRTDSSFRTKEQESHHMETTILENIPGLDMIKSFPLDYMHLVCLGVMKKLLNNLWQTKNISDKCLELKNEIPKEILRRPRSLSEVKRWKATEFCLFLFYMGPVVLKQNVPDEIFMQLLKHFVKRFSLLYGEENVSHNIHNLLHLTDDVINFGSIEMFSAFPFENKMMFIKKLIRKGDKPLQQIINRISEMKENSSSETQIPTYPILKVEHSRGPLITNSLGIKQYERICFNTFLLFLHDADSCCVLDDNSIVIIKNIISHNQHIKIIGQKFLSLENYYTSPCESSKLNIFLVSNLNTELESWDVNSINYKCIKLITSRDTDEHFRRTMSSPAKTWTVVCFTTDDSVEAVPTRWINGDDCLWPAVTRDKLNSLIRKCEFNSCWPTYKVRTFRNATYDEYATARSKASKAENTSDLNTTDIHADDPFKKPNELGKRARKKKILSSSDSSEDDEPLGVVAKKKRPAIKKIPAPPAWIDETRDASEDIEIIIENYNQKDLQSQPNSSSALSTNPNKPLHFINENLKNIEKTRKTKAGCCCNPELLYNIQSLLVEINRKIDKKCDFEKQQKREVPTNILEKSKVSFPMETTDQLTTFEKFLSVTENYSALVLLFTNFGGINLYEFVRRCIAPIISDSLCQQFSFLGKKGKTSFKTTYISKAVIEAAQKSGHSNNYKDTELRIGDWLRRAKERRLRFEQKNK</sequence>
<organism evidence="2 3">
    <name type="scientific">Exocentrus adspersus</name>
    <dbReference type="NCBI Taxonomy" id="1586481"/>
    <lineage>
        <taxon>Eukaryota</taxon>
        <taxon>Metazoa</taxon>
        <taxon>Ecdysozoa</taxon>
        <taxon>Arthropoda</taxon>
        <taxon>Hexapoda</taxon>
        <taxon>Insecta</taxon>
        <taxon>Pterygota</taxon>
        <taxon>Neoptera</taxon>
        <taxon>Endopterygota</taxon>
        <taxon>Coleoptera</taxon>
        <taxon>Polyphaga</taxon>
        <taxon>Cucujiformia</taxon>
        <taxon>Chrysomeloidea</taxon>
        <taxon>Cerambycidae</taxon>
        <taxon>Lamiinae</taxon>
        <taxon>Acanthocinini</taxon>
        <taxon>Exocentrus</taxon>
    </lineage>
</organism>
<dbReference type="EMBL" id="JANEYG010000050">
    <property type="protein sequence ID" value="KAJ8915730.1"/>
    <property type="molecule type" value="Genomic_DNA"/>
</dbReference>
<gene>
    <name evidence="2" type="ORF">NQ315_000665</name>
</gene>
<feature type="region of interest" description="Disordered" evidence="1">
    <location>
        <begin position="726"/>
        <end position="778"/>
    </location>
</feature>
<accession>A0AAV8VP09</accession>
<evidence type="ECO:0000256" key="1">
    <source>
        <dbReference type="SAM" id="MobiDB-lite"/>
    </source>
</evidence>
<feature type="compositionally biased region" description="Polar residues" evidence="1">
    <location>
        <begin position="111"/>
        <end position="123"/>
    </location>
</feature>
<comment type="caution">
    <text evidence="2">The sequence shown here is derived from an EMBL/GenBank/DDBJ whole genome shotgun (WGS) entry which is preliminary data.</text>
</comment>